<dbReference type="Gene3D" id="3.40.50.300">
    <property type="entry name" value="P-loop containing nucleotide triphosphate hydrolases"/>
    <property type="match status" value="1"/>
</dbReference>
<dbReference type="PANTHER" id="PTHR43384">
    <property type="entry name" value="SEPTUM SITE-DETERMINING PROTEIN MIND HOMOLOG, CHLOROPLASTIC-RELATED"/>
    <property type="match status" value="1"/>
</dbReference>
<accession>A9WPJ6</accession>
<dbReference type="Proteomes" id="UP000002007">
    <property type="component" value="Chromosome"/>
</dbReference>
<dbReference type="GO" id="GO:0016887">
    <property type="term" value="F:ATP hydrolysis activity"/>
    <property type="evidence" value="ECO:0007669"/>
    <property type="project" value="TreeGrafter"/>
</dbReference>
<keyword evidence="2" id="KW-1185">Reference proteome</keyword>
<protein>
    <submittedName>
        <fullName evidence="1">ATPases involved in chromosome partitioning</fullName>
    </submittedName>
</protein>
<proteinExistence type="predicted"/>
<dbReference type="GO" id="GO:0005829">
    <property type="term" value="C:cytosol"/>
    <property type="evidence" value="ECO:0007669"/>
    <property type="project" value="TreeGrafter"/>
</dbReference>
<dbReference type="EMBL" id="CP000910">
    <property type="protein sequence ID" value="ABY22941.1"/>
    <property type="molecule type" value="Genomic_DNA"/>
</dbReference>
<organism evidence="1 2">
    <name type="scientific">Renibacterium salmoninarum (strain ATCC 33209 / DSM 20767 / JCM 11484 / NBRC 15589 / NCIMB 2235)</name>
    <dbReference type="NCBI Taxonomy" id="288705"/>
    <lineage>
        <taxon>Bacteria</taxon>
        <taxon>Bacillati</taxon>
        <taxon>Actinomycetota</taxon>
        <taxon>Actinomycetes</taxon>
        <taxon>Micrococcales</taxon>
        <taxon>Micrococcaceae</taxon>
        <taxon>Renibacterium</taxon>
    </lineage>
</organism>
<sequence length="460" mass="49432">MSGADEFILVEVFLDGQVAVSGRSISPEGQQDAYTAAIAYIGNQAAQRGTRLLAKGIDHTNGDVSWFYVDERGEAYSAFNAAATEPTAVNNAPIDQLPNFDPYPVHPDDDVAETVLRDRPIQQRAEASMAQAFRASATAEAVPTQVTTDIADAVQPLTRRQFVKPPKERPATGIRRAVYTLSGGAVNLGMSVREREEAELERRIARQLPGSYTTAVLSLKGGIGKTSTTVGVGMILAEYRGDPPCAIDANPDSGDLAERALGELLYQPEGSRTISDVIRDIDSITTLTELSRYMHRANRLHLIAGEQDPALSDSLTAEEYLRIRNLISQYYSVILTDCGTGVSHAAMSGILPTATNLIIAAGYAVSGAKRARSTLEWLSSHGYETLARNAVVVITDKDEVSSRVDKHAIDAELAGHCKQLIAVPHDRGVADGDQISLDALRPATRRAYKEIAAAIVGGYV</sequence>
<evidence type="ECO:0000313" key="2">
    <source>
        <dbReference type="Proteomes" id="UP000002007"/>
    </source>
</evidence>
<dbReference type="GO" id="GO:0005524">
    <property type="term" value="F:ATP binding"/>
    <property type="evidence" value="ECO:0007669"/>
    <property type="project" value="TreeGrafter"/>
</dbReference>
<dbReference type="STRING" id="288705.RSal33209_1203"/>
<name>A9WPJ6_RENSM</name>
<dbReference type="AlphaFoldDB" id="A9WPJ6"/>
<dbReference type="GO" id="GO:0051782">
    <property type="term" value="P:negative regulation of cell division"/>
    <property type="evidence" value="ECO:0007669"/>
    <property type="project" value="TreeGrafter"/>
</dbReference>
<dbReference type="eggNOG" id="COG0455">
    <property type="taxonomic scope" value="Bacteria"/>
</dbReference>
<dbReference type="RefSeq" id="WP_012244627.1">
    <property type="nucleotide sequence ID" value="NC_010168.1"/>
</dbReference>
<evidence type="ECO:0000313" key="1">
    <source>
        <dbReference type="EMBL" id="ABY22941.1"/>
    </source>
</evidence>
<dbReference type="HOGENOM" id="CLU_003609_4_1_11"/>
<dbReference type="InterPro" id="IPR050625">
    <property type="entry name" value="ParA/MinD_ATPase"/>
</dbReference>
<dbReference type="InterPro" id="IPR027417">
    <property type="entry name" value="P-loop_NTPase"/>
</dbReference>
<dbReference type="GO" id="GO:0009898">
    <property type="term" value="C:cytoplasmic side of plasma membrane"/>
    <property type="evidence" value="ECO:0007669"/>
    <property type="project" value="TreeGrafter"/>
</dbReference>
<dbReference type="KEGG" id="rsa:RSal33209_1203"/>
<gene>
    <name evidence="1" type="ordered locus">RSal33209_1203</name>
</gene>
<reference evidence="2" key="1">
    <citation type="journal article" date="2008" name="J. Bacteriol.">
        <title>Genome sequence of the fish pathogen Renibacterium salmoninarum suggests reductive evolution away from an environmental Arthrobacter ancestor.</title>
        <authorList>
            <person name="Wiens G.D."/>
            <person name="Rockey D.D."/>
            <person name="Wu Z."/>
            <person name="Chang J."/>
            <person name="Levy R."/>
            <person name="Crane S."/>
            <person name="Chen D.S."/>
            <person name="Capri G.R."/>
            <person name="Burnett J.R."/>
            <person name="Sudheesh P.S."/>
            <person name="Schipma M.J."/>
            <person name="Burd H."/>
            <person name="Bhattacharyya A."/>
            <person name="Rhodes L.D."/>
            <person name="Kaul R."/>
            <person name="Strom M.S."/>
        </authorList>
    </citation>
    <scope>NUCLEOTIDE SEQUENCE [LARGE SCALE GENOMIC DNA]</scope>
    <source>
        <strain evidence="2">ATCC 33209 / DSM 20767 / JCM 11484 / NBRC 15589 / NCIMB 2235</strain>
    </source>
</reference>
<dbReference type="PANTHER" id="PTHR43384:SF14">
    <property type="entry name" value="ESX-1 SECRETION-ASSOCIATED PROTEIN ESPI"/>
    <property type="match status" value="1"/>
</dbReference>
<dbReference type="SUPFAM" id="SSF52540">
    <property type="entry name" value="P-loop containing nucleoside triphosphate hydrolases"/>
    <property type="match status" value="1"/>
</dbReference>